<dbReference type="AlphaFoldDB" id="A0A1H9HBZ7"/>
<gene>
    <name evidence="3" type="ORF">SAMN05444359_11296</name>
</gene>
<dbReference type="Proteomes" id="UP000199021">
    <property type="component" value="Unassembled WGS sequence"/>
</dbReference>
<reference evidence="4" key="1">
    <citation type="submission" date="2016-10" db="EMBL/GenBank/DDBJ databases">
        <authorList>
            <person name="Varghese N."/>
            <person name="Submissions S."/>
        </authorList>
    </citation>
    <scope>NUCLEOTIDE SEQUENCE [LARGE SCALE GENOMIC DNA]</scope>
    <source>
        <strain evidence="4">DSM 24740</strain>
    </source>
</reference>
<evidence type="ECO:0000313" key="3">
    <source>
        <dbReference type="EMBL" id="SEQ59758.1"/>
    </source>
</evidence>
<dbReference type="EMBL" id="FOFB01000012">
    <property type="protein sequence ID" value="SEQ59758.1"/>
    <property type="molecule type" value="Genomic_DNA"/>
</dbReference>
<dbReference type="STRING" id="478744.SAMN05444359_11296"/>
<keyword evidence="2" id="KW-1133">Transmembrane helix</keyword>
<dbReference type="RefSeq" id="WP_090168847.1">
    <property type="nucleotide sequence ID" value="NZ_FOFB01000012.1"/>
</dbReference>
<keyword evidence="2" id="KW-0472">Membrane</keyword>
<dbReference type="InParanoid" id="A0A1H9HBZ7"/>
<keyword evidence="4" id="KW-1185">Reference proteome</keyword>
<sequence length="600" mass="69785">MSKKKETSQELISHHVFLLPFKWEKEDGAAYEINQFHDLIHNHLDLEKATEWKRSDFNLERVVDYNEFNYFFDYVAEVLYQTDTHNKEEQNFIGHFTYNLPPGKGIYKFEAPGPDGKSKEYTLEIDSILLHLYYSGVGVLSFHLNNRKPSQGEPEDIIRINQFGRRVYPPFYFIDQDKVGHQAQFDETQFVGKSPAGAEIANWIEIDFNDGTNPRRENWNQDLAQRLKEGEIFKFNLPAFLEPFLFRIEDGYDIYPVLDDRMFVLSWYGNDGLARRIARGEPGREEYRLDDWWYRYIFVDAKYRSVQDPADQEATTIPATYARWRNYSTLYGVTEYSMVLLTKSLPTLRSGYSAYLVTHLQTIYYRLAELVLVQRASIQRFSDDITHISKLDGADPAQAEKASLLNRRYIRFVNQIYFREVTPQQQGIELYDLLQQQARISNQVTALQDEIERLQNYVRQETDRQLLAAEKKRMQREEESEKRRSDILAVLGAIFLAPGLLIAVHDLGYMGTCLEQNPKYLFGLTLLAAVISVRLCWWAYPGEIVESSTLTSSTNTDVQPRAWSRPVRGIPIWRLVVVALAYLILLSIPLIYALLACPAG</sequence>
<feature type="transmembrane region" description="Helical" evidence="2">
    <location>
        <begin position="520"/>
        <end position="540"/>
    </location>
</feature>
<protein>
    <recommendedName>
        <fullName evidence="5">CorA-like Mg2+ transporter protein</fullName>
    </recommendedName>
</protein>
<evidence type="ECO:0008006" key="5">
    <source>
        <dbReference type="Google" id="ProtNLM"/>
    </source>
</evidence>
<proteinExistence type="predicted"/>
<feature type="transmembrane region" description="Helical" evidence="2">
    <location>
        <begin position="572"/>
        <end position="595"/>
    </location>
</feature>
<evidence type="ECO:0000313" key="4">
    <source>
        <dbReference type="Proteomes" id="UP000199021"/>
    </source>
</evidence>
<name>A0A1H9HBZ7_9BACT</name>
<feature type="coiled-coil region" evidence="1">
    <location>
        <begin position="437"/>
        <end position="484"/>
    </location>
</feature>
<keyword evidence="2" id="KW-0812">Transmembrane</keyword>
<accession>A0A1H9HBZ7</accession>
<evidence type="ECO:0000256" key="1">
    <source>
        <dbReference type="SAM" id="Coils"/>
    </source>
</evidence>
<keyword evidence="1" id="KW-0175">Coiled coil</keyword>
<feature type="transmembrane region" description="Helical" evidence="2">
    <location>
        <begin position="487"/>
        <end position="508"/>
    </location>
</feature>
<organism evidence="3 4">
    <name type="scientific">Neolewinella agarilytica</name>
    <dbReference type="NCBI Taxonomy" id="478744"/>
    <lineage>
        <taxon>Bacteria</taxon>
        <taxon>Pseudomonadati</taxon>
        <taxon>Bacteroidota</taxon>
        <taxon>Saprospiria</taxon>
        <taxon>Saprospirales</taxon>
        <taxon>Lewinellaceae</taxon>
        <taxon>Neolewinella</taxon>
    </lineage>
</organism>
<dbReference type="OrthoDB" id="961808at2"/>
<evidence type="ECO:0000256" key="2">
    <source>
        <dbReference type="SAM" id="Phobius"/>
    </source>
</evidence>